<evidence type="ECO:0000313" key="2">
    <source>
        <dbReference type="Proteomes" id="UP000479710"/>
    </source>
</evidence>
<reference evidence="1 2" key="1">
    <citation type="submission" date="2019-11" db="EMBL/GenBank/DDBJ databases">
        <title>Whole genome sequence of Oryza granulata.</title>
        <authorList>
            <person name="Li W."/>
        </authorList>
    </citation>
    <scope>NUCLEOTIDE SEQUENCE [LARGE SCALE GENOMIC DNA]</scope>
    <source>
        <strain evidence="2">cv. Menghai</strain>
        <tissue evidence="1">Leaf</tissue>
    </source>
</reference>
<gene>
    <name evidence="1" type="ORF">E2562_034685</name>
</gene>
<protein>
    <submittedName>
        <fullName evidence="1">Uncharacterized protein</fullName>
    </submittedName>
</protein>
<proteinExistence type="predicted"/>
<dbReference type="OrthoDB" id="778665at2759"/>
<evidence type="ECO:0000313" key="1">
    <source>
        <dbReference type="EMBL" id="KAF0894117.1"/>
    </source>
</evidence>
<accession>A0A6G1C2C6</accession>
<dbReference type="EMBL" id="SPHZ02000011">
    <property type="protein sequence ID" value="KAF0894117.1"/>
    <property type="molecule type" value="Genomic_DNA"/>
</dbReference>
<dbReference type="AlphaFoldDB" id="A0A6G1C2C6"/>
<organism evidence="1 2">
    <name type="scientific">Oryza meyeriana var. granulata</name>
    <dbReference type="NCBI Taxonomy" id="110450"/>
    <lineage>
        <taxon>Eukaryota</taxon>
        <taxon>Viridiplantae</taxon>
        <taxon>Streptophyta</taxon>
        <taxon>Embryophyta</taxon>
        <taxon>Tracheophyta</taxon>
        <taxon>Spermatophyta</taxon>
        <taxon>Magnoliopsida</taxon>
        <taxon>Liliopsida</taxon>
        <taxon>Poales</taxon>
        <taxon>Poaceae</taxon>
        <taxon>BOP clade</taxon>
        <taxon>Oryzoideae</taxon>
        <taxon>Oryzeae</taxon>
        <taxon>Oryzinae</taxon>
        <taxon>Oryza</taxon>
        <taxon>Oryza meyeriana</taxon>
    </lineage>
</organism>
<comment type="caution">
    <text evidence="1">The sequence shown here is derived from an EMBL/GenBank/DDBJ whole genome shotgun (WGS) entry which is preliminary data.</text>
</comment>
<sequence>MAARRHLYRADLGTVGMVAVRRGDCGEAVEHDNVPYHEDGTALEAILRVVLSEMISTLAVKGSTKEALDVLKIMQLNGLVSQLTVLGDTEQGNKVVEKYLQTVHPRFPQHVLSIETLLDISTLSFEDMTGRLKMAKEQGPSSGETNAAKKLSVGVCYRK</sequence>
<keyword evidence="2" id="KW-1185">Reference proteome</keyword>
<dbReference type="Proteomes" id="UP000479710">
    <property type="component" value="Unassembled WGS sequence"/>
</dbReference>
<name>A0A6G1C2C6_9ORYZ</name>